<dbReference type="InParanoid" id="A0A0C3GGU4"/>
<evidence type="ECO:0000256" key="1">
    <source>
        <dbReference type="ARBA" id="ARBA00022729"/>
    </source>
</evidence>
<reference evidence="8 9" key="1">
    <citation type="submission" date="2014-04" db="EMBL/GenBank/DDBJ databases">
        <authorList>
            <consortium name="DOE Joint Genome Institute"/>
            <person name="Kuo A."/>
            <person name="Martino E."/>
            <person name="Perotto S."/>
            <person name="Kohler A."/>
            <person name="Nagy L.G."/>
            <person name="Floudas D."/>
            <person name="Copeland A."/>
            <person name="Barry K.W."/>
            <person name="Cichocki N."/>
            <person name="Veneault-Fourrey C."/>
            <person name="LaButti K."/>
            <person name="Lindquist E.A."/>
            <person name="Lipzen A."/>
            <person name="Lundell T."/>
            <person name="Morin E."/>
            <person name="Murat C."/>
            <person name="Sun H."/>
            <person name="Tunlid A."/>
            <person name="Henrissat B."/>
            <person name="Grigoriev I.V."/>
            <person name="Hibbett D.S."/>
            <person name="Martin F."/>
            <person name="Nordberg H.P."/>
            <person name="Cantor M.N."/>
            <person name="Hua S.X."/>
        </authorList>
    </citation>
    <scope>NUCLEOTIDE SEQUENCE [LARGE SCALE GENOMIC DNA]</scope>
    <source>
        <strain evidence="8 9">Zn</strain>
    </source>
</reference>
<sequence>MQPLIASTLVLALALAVAALPDPAPVYTNHPYTGPAVPIGDWVDNTINGNGKGFTRLAMPPAVQPSSENPTNNINVISLSYMPTGVNVHFQTPFGLSGDPKVSWGTSASSLTKSTTGITRTYARTPPCSLVSDITLCSQYFHEVYLENLDAGTTYYYQIQASNGTTASDVLSFTASLASGNTTPFSVAVLVDMGYTNALGTYEYLLDAVNGGDVISFVWHGGDLSYADDWYAGILACESSWPVCFDGPDTTLPGGGTLPAQYDVPLPAGEVADQGGPYGGDSSTIYETNWDIWQQWMNNITTKVPYMVLPGNHEASCGEFDGPDNIMTAYLNDDKADSTASKTALTYYSCPVSQRNFTAFQNRFYMPGYEGDGVGNFWYSFDYGLVHFISLDGETDFPYSPEWSFADDVEGKDELPTEAETEITDAGPFGTVNGGIHDNDSYEQYNWLASDLAAIDRSVTPWVIVMSHRPMYSTVSASYQENIQGAFQSLLLEYKVDAYLSGHIHWYERLYPMTSAGTADMDSVINDNTYVTNPGTSMTHIINGMAGNIESHTVLDSGESQASYTAVLDQVNYGFNKLTVYNSTAILFEFIAGDNGSVGDHVWLLKSS</sequence>
<comment type="catalytic activity">
    <reaction evidence="4">
        <text>a phosphate monoester + H2O = an alcohol + phosphate</text>
        <dbReference type="Rhea" id="RHEA:15017"/>
        <dbReference type="ChEBI" id="CHEBI:15377"/>
        <dbReference type="ChEBI" id="CHEBI:30879"/>
        <dbReference type="ChEBI" id="CHEBI:43474"/>
        <dbReference type="ChEBI" id="CHEBI:67140"/>
        <dbReference type="EC" id="3.1.3.2"/>
    </reaction>
</comment>
<keyword evidence="9" id="KW-1185">Reference proteome</keyword>
<dbReference type="Proteomes" id="UP000054321">
    <property type="component" value="Unassembled WGS sequence"/>
</dbReference>
<dbReference type="SUPFAM" id="SSF56300">
    <property type="entry name" value="Metallo-dependent phosphatases"/>
    <property type="match status" value="1"/>
</dbReference>
<dbReference type="AlphaFoldDB" id="A0A0C3GGU4"/>
<dbReference type="GO" id="GO:0046872">
    <property type="term" value="F:metal ion binding"/>
    <property type="evidence" value="ECO:0007669"/>
    <property type="project" value="InterPro"/>
</dbReference>
<dbReference type="Gene3D" id="2.60.40.380">
    <property type="entry name" value="Purple acid phosphatase-like, N-terminal"/>
    <property type="match status" value="1"/>
</dbReference>
<dbReference type="CDD" id="cd00839">
    <property type="entry name" value="MPP_PAPs"/>
    <property type="match status" value="1"/>
</dbReference>
<evidence type="ECO:0000256" key="2">
    <source>
        <dbReference type="ARBA" id="ARBA00022801"/>
    </source>
</evidence>
<evidence type="ECO:0000313" key="9">
    <source>
        <dbReference type="Proteomes" id="UP000054321"/>
    </source>
</evidence>
<evidence type="ECO:0000256" key="4">
    <source>
        <dbReference type="RuleBase" id="RU361203"/>
    </source>
</evidence>
<keyword evidence="1 4" id="KW-0732">Signal</keyword>
<dbReference type="InterPro" id="IPR025733">
    <property type="entry name" value="PAPs_C"/>
</dbReference>
<feature type="chain" id="PRO_5005111062" description="Purple acid phosphatase" evidence="4">
    <location>
        <begin position="20"/>
        <end position="608"/>
    </location>
</feature>
<keyword evidence="2 4" id="KW-0378">Hydrolase</keyword>
<dbReference type="InterPro" id="IPR004843">
    <property type="entry name" value="Calcineurin-like_PHP"/>
</dbReference>
<dbReference type="Pfam" id="PF00149">
    <property type="entry name" value="Metallophos"/>
    <property type="match status" value="1"/>
</dbReference>
<dbReference type="STRING" id="913774.A0A0C3GGU4"/>
<name>A0A0C3GGU4_OIDMZ</name>
<dbReference type="PIRSF" id="PIRSF000900">
    <property type="entry name" value="Acid_Ptase_Asper"/>
    <property type="match status" value="1"/>
</dbReference>
<evidence type="ECO:0000313" key="8">
    <source>
        <dbReference type="EMBL" id="KIM95365.1"/>
    </source>
</evidence>
<dbReference type="InterPro" id="IPR029052">
    <property type="entry name" value="Metallo-depent_PP-like"/>
</dbReference>
<dbReference type="Pfam" id="PF14008">
    <property type="entry name" value="Metallophos_C"/>
    <property type="match status" value="1"/>
</dbReference>
<feature type="signal peptide" evidence="4">
    <location>
        <begin position="1"/>
        <end position="19"/>
    </location>
</feature>
<dbReference type="InterPro" id="IPR015914">
    <property type="entry name" value="PAPs_N"/>
</dbReference>
<dbReference type="OrthoDB" id="45007at2759"/>
<dbReference type="PANTHER" id="PTHR22953">
    <property type="entry name" value="ACID PHOSPHATASE RELATED"/>
    <property type="match status" value="1"/>
</dbReference>
<evidence type="ECO:0000256" key="3">
    <source>
        <dbReference type="ARBA" id="ARBA00023180"/>
    </source>
</evidence>
<evidence type="ECO:0000259" key="5">
    <source>
        <dbReference type="Pfam" id="PF00149"/>
    </source>
</evidence>
<gene>
    <name evidence="8" type="ORF">OIDMADRAFT_134325</name>
</gene>
<keyword evidence="3" id="KW-0325">Glycoprotein</keyword>
<dbReference type="InterPro" id="IPR008963">
    <property type="entry name" value="Purple_acid_Pase-like_N"/>
</dbReference>
<reference evidence="9" key="2">
    <citation type="submission" date="2015-01" db="EMBL/GenBank/DDBJ databases">
        <title>Evolutionary Origins and Diversification of the Mycorrhizal Mutualists.</title>
        <authorList>
            <consortium name="DOE Joint Genome Institute"/>
            <consortium name="Mycorrhizal Genomics Consortium"/>
            <person name="Kohler A."/>
            <person name="Kuo A."/>
            <person name="Nagy L.G."/>
            <person name="Floudas D."/>
            <person name="Copeland A."/>
            <person name="Barry K.W."/>
            <person name="Cichocki N."/>
            <person name="Veneault-Fourrey C."/>
            <person name="LaButti K."/>
            <person name="Lindquist E.A."/>
            <person name="Lipzen A."/>
            <person name="Lundell T."/>
            <person name="Morin E."/>
            <person name="Murat C."/>
            <person name="Riley R."/>
            <person name="Ohm R."/>
            <person name="Sun H."/>
            <person name="Tunlid A."/>
            <person name="Henrissat B."/>
            <person name="Grigoriev I.V."/>
            <person name="Hibbett D.S."/>
            <person name="Martin F."/>
        </authorList>
    </citation>
    <scope>NUCLEOTIDE SEQUENCE [LARGE SCALE GENOMIC DNA]</scope>
    <source>
        <strain evidence="9">Zn</strain>
    </source>
</reference>
<dbReference type="SUPFAM" id="SSF49363">
    <property type="entry name" value="Purple acid phosphatase, N-terminal domain"/>
    <property type="match status" value="1"/>
</dbReference>
<dbReference type="Pfam" id="PF16656">
    <property type="entry name" value="Pur_ac_phosph_N"/>
    <property type="match status" value="1"/>
</dbReference>
<feature type="domain" description="Purple acid phosphatase C-terminal" evidence="6">
    <location>
        <begin position="538"/>
        <end position="601"/>
    </location>
</feature>
<dbReference type="PANTHER" id="PTHR22953:SF153">
    <property type="entry name" value="PURPLE ACID PHOSPHATASE"/>
    <property type="match status" value="1"/>
</dbReference>
<dbReference type="EC" id="3.1.3.2" evidence="4"/>
<evidence type="ECO:0000259" key="7">
    <source>
        <dbReference type="Pfam" id="PF16656"/>
    </source>
</evidence>
<dbReference type="InterPro" id="IPR041792">
    <property type="entry name" value="MPP_PAP"/>
</dbReference>
<dbReference type="Gene3D" id="3.60.21.10">
    <property type="match status" value="1"/>
</dbReference>
<organism evidence="8 9">
    <name type="scientific">Oidiodendron maius (strain Zn)</name>
    <dbReference type="NCBI Taxonomy" id="913774"/>
    <lineage>
        <taxon>Eukaryota</taxon>
        <taxon>Fungi</taxon>
        <taxon>Dikarya</taxon>
        <taxon>Ascomycota</taxon>
        <taxon>Pezizomycotina</taxon>
        <taxon>Leotiomycetes</taxon>
        <taxon>Leotiomycetes incertae sedis</taxon>
        <taxon>Myxotrichaceae</taxon>
        <taxon>Oidiodendron</taxon>
    </lineage>
</organism>
<dbReference type="InterPro" id="IPR039331">
    <property type="entry name" value="PAPs-like"/>
</dbReference>
<dbReference type="EMBL" id="KN832887">
    <property type="protein sequence ID" value="KIM95365.1"/>
    <property type="molecule type" value="Genomic_DNA"/>
</dbReference>
<comment type="similarity">
    <text evidence="4">Belongs to the metallophosphoesterase superfamily. Purple acid phosphatase family.</text>
</comment>
<protein>
    <recommendedName>
        <fullName evidence="4">Purple acid phosphatase</fullName>
        <ecNumber evidence="4">3.1.3.2</ecNumber>
    </recommendedName>
</protein>
<proteinExistence type="inferred from homology"/>
<dbReference type="HOGENOM" id="CLU_013387_2_2_1"/>
<feature type="domain" description="Purple acid phosphatase N-terminal" evidence="7">
    <location>
        <begin position="78"/>
        <end position="174"/>
    </location>
</feature>
<dbReference type="InterPro" id="IPR014390">
    <property type="entry name" value="Acid_Pase_Asper"/>
</dbReference>
<evidence type="ECO:0000259" key="6">
    <source>
        <dbReference type="Pfam" id="PF14008"/>
    </source>
</evidence>
<dbReference type="GO" id="GO:0003993">
    <property type="term" value="F:acid phosphatase activity"/>
    <property type="evidence" value="ECO:0007669"/>
    <property type="project" value="UniProtKB-EC"/>
</dbReference>
<feature type="domain" description="Calcineurin-like phosphoesterase" evidence="5">
    <location>
        <begin position="265"/>
        <end position="507"/>
    </location>
</feature>
<accession>A0A0C3GGU4</accession>